<dbReference type="AlphaFoldDB" id="Q1H1E1"/>
<feature type="transmembrane region" description="Helical" evidence="1">
    <location>
        <begin position="89"/>
        <end position="108"/>
    </location>
</feature>
<evidence type="ECO:0000256" key="1">
    <source>
        <dbReference type="SAM" id="Phobius"/>
    </source>
</evidence>
<dbReference type="KEGG" id="mfa:Mfla_1428"/>
<feature type="domain" description="DUF2231" evidence="2">
    <location>
        <begin position="17"/>
        <end position="150"/>
    </location>
</feature>
<proteinExistence type="predicted"/>
<dbReference type="EMBL" id="CP000284">
    <property type="protein sequence ID" value="ABE49696.1"/>
    <property type="molecule type" value="Genomic_DNA"/>
</dbReference>
<feature type="transmembrane region" description="Helical" evidence="1">
    <location>
        <begin position="114"/>
        <end position="137"/>
    </location>
</feature>
<keyword evidence="1" id="KW-0812">Transmembrane</keyword>
<feature type="transmembrane region" description="Helical" evidence="1">
    <location>
        <begin position="20"/>
        <end position="42"/>
    </location>
</feature>
<dbReference type="HOGENOM" id="CLU_107155_2_0_4"/>
<keyword evidence="1" id="KW-0472">Membrane</keyword>
<name>Q1H1E1_METFK</name>
<dbReference type="Pfam" id="PF09990">
    <property type="entry name" value="DUF2231"/>
    <property type="match status" value="1"/>
</dbReference>
<reference evidence="3 4" key="1">
    <citation type="submission" date="2006-03" db="EMBL/GenBank/DDBJ databases">
        <title>Complete sequence of Methylobacillus flagellatus KT.</title>
        <authorList>
            <consortium name="US DOE Joint Genome Institute"/>
            <person name="Copeland A."/>
            <person name="Lucas S."/>
            <person name="Lapidus A."/>
            <person name="Barry K."/>
            <person name="Detter J.C."/>
            <person name="Glavina del Rio T."/>
            <person name="Hammon N."/>
            <person name="Israni S."/>
            <person name="Dalin E."/>
            <person name="Tice H."/>
            <person name="Pitluck S."/>
            <person name="Brettin T."/>
            <person name="Bruce D."/>
            <person name="Han C."/>
            <person name="Tapia R."/>
            <person name="Saunders E."/>
            <person name="Gilna P."/>
            <person name="Schmutz J."/>
            <person name="Larimer F."/>
            <person name="Land M."/>
            <person name="Kyrpides N."/>
            <person name="Anderson I."/>
            <person name="Richardson P."/>
        </authorList>
    </citation>
    <scope>NUCLEOTIDE SEQUENCE [LARGE SCALE GENOMIC DNA]</scope>
    <source>
        <strain evidence="4">KT / ATCC 51484 / DSM 6875</strain>
    </source>
</reference>
<dbReference type="InterPro" id="IPR016923">
    <property type="entry name" value="UCP029509"/>
</dbReference>
<feature type="transmembrane region" description="Helical" evidence="1">
    <location>
        <begin position="54"/>
        <end position="77"/>
    </location>
</feature>
<evidence type="ECO:0000313" key="3">
    <source>
        <dbReference type="EMBL" id="ABE49696.1"/>
    </source>
</evidence>
<dbReference type="PIRSF" id="PIRSF029509">
    <property type="entry name" value="UCP029509"/>
    <property type="match status" value="1"/>
</dbReference>
<keyword evidence="1" id="KW-1133">Transmembrane helix</keyword>
<dbReference type="eggNOG" id="COG4244">
    <property type="taxonomic scope" value="Bacteria"/>
</dbReference>
<organism evidence="3 4">
    <name type="scientific">Methylobacillus flagellatus (strain ATCC 51484 / DSM 6875 / VKM B-1610 / KT)</name>
    <dbReference type="NCBI Taxonomy" id="265072"/>
    <lineage>
        <taxon>Bacteria</taxon>
        <taxon>Pseudomonadati</taxon>
        <taxon>Pseudomonadota</taxon>
        <taxon>Betaproteobacteria</taxon>
        <taxon>Nitrosomonadales</taxon>
        <taxon>Methylophilaceae</taxon>
        <taxon>Methylobacillus</taxon>
    </lineage>
</organism>
<dbReference type="RefSeq" id="WP_011479650.1">
    <property type="nucleotide sequence ID" value="NC_007947.1"/>
</dbReference>
<evidence type="ECO:0000313" key="4">
    <source>
        <dbReference type="Proteomes" id="UP000002440"/>
    </source>
</evidence>
<accession>Q1H1E1</accession>
<sequence>MDPVYPAGSGTKAAIRRHPIHPMLVSLPIGLLMGALLSDIAFAVLEDTFWAEAAFWLLAAGLASGLLAALTGVIELLGVQRARRLPMAWLHGIINLAVLGLASANVLLRMDDMLGILPLGLGLSMATGALLGVSGWLGGELTFRHGIGVSERIGGVDAPEAQQRAPAQQR</sequence>
<dbReference type="STRING" id="265072.Mfla_1428"/>
<dbReference type="Proteomes" id="UP000002440">
    <property type="component" value="Chromosome"/>
</dbReference>
<keyword evidence="4" id="KW-1185">Reference proteome</keyword>
<evidence type="ECO:0000259" key="2">
    <source>
        <dbReference type="Pfam" id="PF09990"/>
    </source>
</evidence>
<protein>
    <recommendedName>
        <fullName evidence="2">DUF2231 domain-containing protein</fullName>
    </recommendedName>
</protein>
<gene>
    <name evidence="3" type="ordered locus">Mfla_1428</name>
</gene>
<dbReference type="InterPro" id="IPR019251">
    <property type="entry name" value="DUF2231_TM"/>
</dbReference>
<dbReference type="OrthoDB" id="5574313at2"/>